<keyword evidence="3" id="KW-1003">Cell membrane</keyword>
<organism evidence="7 8">
    <name type="scientific">Ferrovibrio terrae</name>
    <dbReference type="NCBI Taxonomy" id="2594003"/>
    <lineage>
        <taxon>Bacteria</taxon>
        <taxon>Pseudomonadati</taxon>
        <taxon>Pseudomonadota</taxon>
        <taxon>Alphaproteobacteria</taxon>
        <taxon>Rhodospirillales</taxon>
        <taxon>Rhodospirillaceae</taxon>
        <taxon>Ferrovibrio</taxon>
    </lineage>
</organism>
<evidence type="ECO:0000256" key="4">
    <source>
        <dbReference type="ARBA" id="ARBA00022519"/>
    </source>
</evidence>
<dbReference type="Pfam" id="PF13379">
    <property type="entry name" value="NMT1_2"/>
    <property type="match status" value="1"/>
</dbReference>
<dbReference type="GO" id="GO:0012505">
    <property type="term" value="C:endomembrane system"/>
    <property type="evidence" value="ECO:0007669"/>
    <property type="project" value="UniProtKB-SubCell"/>
</dbReference>
<evidence type="ECO:0000256" key="2">
    <source>
        <dbReference type="ARBA" id="ARBA00022448"/>
    </source>
</evidence>
<dbReference type="CDD" id="cd13553">
    <property type="entry name" value="PBP2_NrtA_CpmA_like"/>
    <property type="match status" value="1"/>
</dbReference>
<protein>
    <submittedName>
        <fullName evidence="7">ABC transporter substrate-binding protein</fullName>
    </submittedName>
</protein>
<dbReference type="AlphaFoldDB" id="A0A516H6E0"/>
<reference evidence="7 8" key="1">
    <citation type="submission" date="2019-07" db="EMBL/GenBank/DDBJ databases">
        <title>Genome sequencing for Ferrovibrio sp. K5.</title>
        <authorList>
            <person name="Park S.-J."/>
        </authorList>
    </citation>
    <scope>NUCLEOTIDE SEQUENCE [LARGE SCALE GENOMIC DNA]</scope>
    <source>
        <strain evidence="7 8">K5</strain>
    </source>
</reference>
<evidence type="ECO:0000256" key="3">
    <source>
        <dbReference type="ARBA" id="ARBA00022475"/>
    </source>
</evidence>
<gene>
    <name evidence="7" type="ORF">FNB15_19475</name>
</gene>
<evidence type="ECO:0000256" key="1">
    <source>
        <dbReference type="ARBA" id="ARBA00004308"/>
    </source>
</evidence>
<dbReference type="EMBL" id="CP041636">
    <property type="protein sequence ID" value="QDO99322.1"/>
    <property type="molecule type" value="Genomic_DNA"/>
</dbReference>
<keyword evidence="5" id="KW-0472">Membrane</keyword>
<feature type="region of interest" description="Disordered" evidence="6">
    <location>
        <begin position="425"/>
        <end position="444"/>
    </location>
</feature>
<dbReference type="Proteomes" id="UP000317496">
    <property type="component" value="Chromosome"/>
</dbReference>
<dbReference type="RefSeq" id="WP_144258318.1">
    <property type="nucleotide sequence ID" value="NZ_CP041636.1"/>
</dbReference>
<accession>A0A516H6E0</accession>
<sequence>MPRRTVKTKMVGGAAKAAAPTDMRIGFIALTDCAPLIVAKEKGFFERHGLNVTLVREPSWANMRDKVALGALDAAHMLAPMPLAATLGAGGWKKPQITSFVLNLNGNAVTISTKLWNRLVDAEPALAHDRHEAGNVLRRLIAADRNAGRPQLTFATVFNFSSHQIQLRYWLASAGIDPDRDVQLVIVPPPQMTDRLAAGEIDGFCVGDPWNSLAVLRGVGRILISGYEIWNNRVEKVIGTNRDWVERNPLTHKQMLMALIEAAEWLDRPENRLEGVEIMAKPDYIGPEAAEAIRLSMLGVVRYGLDTAPEHMPDFFVFNRYSANFPWRSQAEWYLTEMRRWKLIDPATDIAATADAVYRTDLYREAAAALDKPFPLIDRKPEGLHAGPWTLAQASAPIPMGADLFFDGSYVSSARPVIPVARETSIPAPAQLSPNPSRTKRSLP</sequence>
<evidence type="ECO:0000313" key="7">
    <source>
        <dbReference type="EMBL" id="QDO99322.1"/>
    </source>
</evidence>
<dbReference type="SUPFAM" id="SSF53850">
    <property type="entry name" value="Periplasmic binding protein-like II"/>
    <property type="match status" value="1"/>
</dbReference>
<dbReference type="PANTHER" id="PTHR30024">
    <property type="entry name" value="ALIPHATIC SULFONATES-BINDING PROTEIN-RELATED"/>
    <property type="match status" value="1"/>
</dbReference>
<dbReference type="InterPro" id="IPR044527">
    <property type="entry name" value="NrtA/CpmA_ABC-bd_dom"/>
</dbReference>
<comment type="subcellular location">
    <subcellularLocation>
        <location evidence="1">Endomembrane system</location>
    </subcellularLocation>
</comment>
<dbReference type="KEGG" id="fer:FNB15_19475"/>
<evidence type="ECO:0000256" key="5">
    <source>
        <dbReference type="ARBA" id="ARBA00023136"/>
    </source>
</evidence>
<keyword evidence="4" id="KW-0997">Cell inner membrane</keyword>
<dbReference type="OrthoDB" id="570524at2"/>
<evidence type="ECO:0000313" key="8">
    <source>
        <dbReference type="Proteomes" id="UP000317496"/>
    </source>
</evidence>
<dbReference type="PANTHER" id="PTHR30024:SF43">
    <property type="entry name" value="BLL4572 PROTEIN"/>
    <property type="match status" value="1"/>
</dbReference>
<proteinExistence type="predicted"/>
<keyword evidence="8" id="KW-1185">Reference proteome</keyword>
<name>A0A516H6E0_9PROT</name>
<keyword evidence="2" id="KW-0813">Transport</keyword>
<evidence type="ECO:0000256" key="6">
    <source>
        <dbReference type="SAM" id="MobiDB-lite"/>
    </source>
</evidence>
<dbReference type="Gene3D" id="3.40.190.10">
    <property type="entry name" value="Periplasmic binding protein-like II"/>
    <property type="match status" value="2"/>
</dbReference>